<dbReference type="Gene3D" id="3.90.550.10">
    <property type="entry name" value="Spore Coat Polysaccharide Biosynthesis Protein SpsA, Chain A"/>
    <property type="match status" value="1"/>
</dbReference>
<feature type="domain" description="Glycosyltransferase 2-like" evidence="2">
    <location>
        <begin position="18"/>
        <end position="124"/>
    </location>
</feature>
<dbReference type="InterPro" id="IPR050834">
    <property type="entry name" value="Glycosyltransf_2"/>
</dbReference>
<feature type="transmembrane region" description="Helical" evidence="1">
    <location>
        <begin position="277"/>
        <end position="294"/>
    </location>
</feature>
<feature type="transmembrane region" description="Helical" evidence="1">
    <location>
        <begin position="306"/>
        <end position="328"/>
    </location>
</feature>
<dbReference type="EMBL" id="JAMWYS010000034">
    <property type="protein sequence ID" value="MCO4293241.1"/>
    <property type="molecule type" value="Genomic_DNA"/>
</dbReference>
<reference evidence="3" key="1">
    <citation type="submission" date="2022-06" db="EMBL/GenBank/DDBJ databases">
        <title>Solitalea sp. MAHUQ-68 isolated from rhizospheric soil.</title>
        <authorList>
            <person name="Huq M.A."/>
        </authorList>
    </citation>
    <scope>NUCLEOTIDE SEQUENCE</scope>
    <source>
        <strain evidence="3">MAHUQ-68</strain>
    </source>
</reference>
<evidence type="ECO:0000313" key="4">
    <source>
        <dbReference type="Proteomes" id="UP001155182"/>
    </source>
</evidence>
<keyword evidence="1" id="KW-1133">Transmembrane helix</keyword>
<dbReference type="InterPro" id="IPR029044">
    <property type="entry name" value="Nucleotide-diphossugar_trans"/>
</dbReference>
<proteinExistence type="predicted"/>
<dbReference type="Pfam" id="PF00535">
    <property type="entry name" value="Glycos_transf_2"/>
    <property type="match status" value="1"/>
</dbReference>
<dbReference type="PANTHER" id="PTHR43685">
    <property type="entry name" value="GLYCOSYLTRANSFERASE"/>
    <property type="match status" value="1"/>
</dbReference>
<comment type="caution">
    <text evidence="3">The sequence shown here is derived from an EMBL/GenBank/DDBJ whole genome shotgun (WGS) entry which is preliminary data.</text>
</comment>
<dbReference type="InterPro" id="IPR001173">
    <property type="entry name" value="Glyco_trans_2-like"/>
</dbReference>
<dbReference type="PANTHER" id="PTHR43685:SF2">
    <property type="entry name" value="GLYCOSYLTRANSFERASE 2-LIKE DOMAIN-CONTAINING PROTEIN"/>
    <property type="match status" value="1"/>
</dbReference>
<sequence length="341" mass="38948">MSKPVLSKYARNYNEFVSILIPARNEGDNILNVLSSIKNQDYKNYEVLIYDDNSTDNTAALAETFAKNDSRFKVFKGEEPPKGWLGKNYACHRLGLEAKGEFLLFIDADVILHDRLIDNALHRIKVFKLSLISLFVNQKMHTLGERLVVPLMNYVLLTLLPLRLISLSKWAVFSAASGQFMFFDAKNYRKSLWHEQVRRVPVSEVEIMKLLKQSGYRGEALLANGFADARAYTSYPQGISGLSNKLLAGFNYSVISLLIFLFLVFFGYSILLLIPKYELLGVVIFLIVGMRYMVSLLSNQNVLLNFILHPLQIITLVIISILSIHKYLTKTLIWKGRNILR</sequence>
<accession>A0A9X2F2X9</accession>
<keyword evidence="1" id="KW-0812">Transmembrane</keyword>
<dbReference type="AlphaFoldDB" id="A0A9X2F2X9"/>
<organism evidence="3 4">
    <name type="scientific">Solitalea agri</name>
    <dbReference type="NCBI Taxonomy" id="2953739"/>
    <lineage>
        <taxon>Bacteria</taxon>
        <taxon>Pseudomonadati</taxon>
        <taxon>Bacteroidota</taxon>
        <taxon>Sphingobacteriia</taxon>
        <taxon>Sphingobacteriales</taxon>
        <taxon>Sphingobacteriaceae</taxon>
        <taxon>Solitalea</taxon>
    </lineage>
</organism>
<dbReference type="SUPFAM" id="SSF53448">
    <property type="entry name" value="Nucleotide-diphospho-sugar transferases"/>
    <property type="match status" value="1"/>
</dbReference>
<dbReference type="Proteomes" id="UP001155182">
    <property type="component" value="Unassembled WGS sequence"/>
</dbReference>
<name>A0A9X2F2X9_9SPHI</name>
<keyword evidence="1" id="KW-0472">Membrane</keyword>
<feature type="transmembrane region" description="Helical" evidence="1">
    <location>
        <begin position="250"/>
        <end position="270"/>
    </location>
</feature>
<dbReference type="RefSeq" id="WP_252587744.1">
    <property type="nucleotide sequence ID" value="NZ_JAMWYS010000034.1"/>
</dbReference>
<protein>
    <submittedName>
        <fullName evidence="3">Glycosyltransferase family 2 protein</fullName>
    </submittedName>
</protein>
<evidence type="ECO:0000259" key="2">
    <source>
        <dbReference type="Pfam" id="PF00535"/>
    </source>
</evidence>
<evidence type="ECO:0000256" key="1">
    <source>
        <dbReference type="SAM" id="Phobius"/>
    </source>
</evidence>
<keyword evidence="4" id="KW-1185">Reference proteome</keyword>
<evidence type="ECO:0000313" key="3">
    <source>
        <dbReference type="EMBL" id="MCO4293241.1"/>
    </source>
</evidence>
<gene>
    <name evidence="3" type="ORF">NF867_10230</name>
</gene>
<dbReference type="CDD" id="cd00761">
    <property type="entry name" value="Glyco_tranf_GTA_type"/>
    <property type="match status" value="1"/>
</dbReference>